<dbReference type="EMBL" id="BARV01020071">
    <property type="protein sequence ID" value="GAI23229.1"/>
    <property type="molecule type" value="Genomic_DNA"/>
</dbReference>
<evidence type="ECO:0000313" key="1">
    <source>
        <dbReference type="EMBL" id="GAI23229.1"/>
    </source>
</evidence>
<feature type="non-terminal residue" evidence="1">
    <location>
        <position position="1"/>
    </location>
</feature>
<accession>X1NX39</accession>
<dbReference type="InterPro" id="IPR019734">
    <property type="entry name" value="TPR_rpt"/>
</dbReference>
<dbReference type="SMART" id="SM00028">
    <property type="entry name" value="TPR"/>
    <property type="match status" value="2"/>
</dbReference>
<reference evidence="1" key="1">
    <citation type="journal article" date="2014" name="Front. Microbiol.">
        <title>High frequency of phylogenetically diverse reductive dehalogenase-homologous genes in deep subseafloor sedimentary metagenomes.</title>
        <authorList>
            <person name="Kawai M."/>
            <person name="Futagami T."/>
            <person name="Toyoda A."/>
            <person name="Takaki Y."/>
            <person name="Nishi S."/>
            <person name="Hori S."/>
            <person name="Arai W."/>
            <person name="Tsubouchi T."/>
            <person name="Morono Y."/>
            <person name="Uchiyama I."/>
            <person name="Ito T."/>
            <person name="Fujiyama A."/>
            <person name="Inagaki F."/>
            <person name="Takami H."/>
        </authorList>
    </citation>
    <scope>NUCLEOTIDE SEQUENCE</scope>
    <source>
        <strain evidence="1">Expedition CK06-06</strain>
    </source>
</reference>
<dbReference type="PROSITE" id="PS50005">
    <property type="entry name" value="TPR"/>
    <property type="match status" value="1"/>
</dbReference>
<name>X1NX39_9ZZZZ</name>
<dbReference type="Gene3D" id="1.25.40.10">
    <property type="entry name" value="Tetratricopeptide repeat domain"/>
    <property type="match status" value="1"/>
</dbReference>
<comment type="caution">
    <text evidence="1">The sequence shown here is derived from an EMBL/GenBank/DDBJ whole genome shotgun (WGS) entry which is preliminary data.</text>
</comment>
<sequence>LMSKGDLYQIHNDLFNTPPTNFEVIKSINSYIDAEQLIKNYRFDEATQLLNDSLKIFNKNRQKKVVVSILLKLREIAFLLNHDDVAYNYLQTALGVAKSGEVPIEYIIQIHYHLGNRYFKIEKYEKALSHFNIIVNFLENEESSMNKDEFLGMAYLHMGLINEKLNKLAEAKTNFKNAFQLGSSSIKVKLNYHLMRAKTYKAKGNLSHAQKLLRAGIDSVGIDFAEKEFTPILYDLVLELAEFYIHHRVDSKKALYLMKSLEKPLSLI</sequence>
<dbReference type="AlphaFoldDB" id="X1NX39"/>
<gene>
    <name evidence="1" type="ORF">S06H3_33603</name>
</gene>
<dbReference type="SUPFAM" id="SSF48452">
    <property type="entry name" value="TPR-like"/>
    <property type="match status" value="1"/>
</dbReference>
<organism evidence="1">
    <name type="scientific">marine sediment metagenome</name>
    <dbReference type="NCBI Taxonomy" id="412755"/>
    <lineage>
        <taxon>unclassified sequences</taxon>
        <taxon>metagenomes</taxon>
        <taxon>ecological metagenomes</taxon>
    </lineage>
</organism>
<dbReference type="InterPro" id="IPR011990">
    <property type="entry name" value="TPR-like_helical_dom_sf"/>
</dbReference>
<proteinExistence type="predicted"/>
<protein>
    <submittedName>
        <fullName evidence="1">Uncharacterized protein</fullName>
    </submittedName>
</protein>